<name>A0A0F9HGC8_9ZZZZ</name>
<protein>
    <submittedName>
        <fullName evidence="1">Uncharacterized protein</fullName>
    </submittedName>
</protein>
<reference evidence="1" key="1">
    <citation type="journal article" date="2015" name="Nature">
        <title>Complex archaea that bridge the gap between prokaryotes and eukaryotes.</title>
        <authorList>
            <person name="Spang A."/>
            <person name="Saw J.H."/>
            <person name="Jorgensen S.L."/>
            <person name="Zaremba-Niedzwiedzka K."/>
            <person name="Martijn J."/>
            <person name="Lind A.E."/>
            <person name="van Eijk R."/>
            <person name="Schleper C."/>
            <person name="Guy L."/>
            <person name="Ettema T.J."/>
        </authorList>
    </citation>
    <scope>NUCLEOTIDE SEQUENCE</scope>
</reference>
<accession>A0A0F9HGC8</accession>
<gene>
    <name evidence="1" type="ORF">LCGC14_1708730</name>
</gene>
<proteinExistence type="predicted"/>
<dbReference type="AlphaFoldDB" id="A0A0F9HGC8"/>
<evidence type="ECO:0000313" key="1">
    <source>
        <dbReference type="EMBL" id="KKM14177.1"/>
    </source>
</evidence>
<comment type="caution">
    <text evidence="1">The sequence shown here is derived from an EMBL/GenBank/DDBJ whole genome shotgun (WGS) entry which is preliminary data.</text>
</comment>
<sequence length="139" mass="15625">METTKLLPELIEALWARHVWATGCDPASILRLRAPSGDELHIERSQAPRTVRIRYYLAAASAEAILDLEVLLLKERPGEWAPLEFCRARTGHHVYARMDDDGKGVIVLDPDNQAACARYCDGWAFALREQGWLEQGVAI</sequence>
<organism evidence="1">
    <name type="scientific">marine sediment metagenome</name>
    <dbReference type="NCBI Taxonomy" id="412755"/>
    <lineage>
        <taxon>unclassified sequences</taxon>
        <taxon>metagenomes</taxon>
        <taxon>ecological metagenomes</taxon>
    </lineage>
</organism>
<dbReference type="EMBL" id="LAZR01015210">
    <property type="protein sequence ID" value="KKM14177.1"/>
    <property type="molecule type" value="Genomic_DNA"/>
</dbReference>